<dbReference type="EMBL" id="CAAALY010091415">
    <property type="protein sequence ID" value="VEL27972.1"/>
    <property type="molecule type" value="Genomic_DNA"/>
</dbReference>
<proteinExistence type="predicted"/>
<dbReference type="PANTHER" id="PTHR46344">
    <property type="entry name" value="OS02G0202900 PROTEIN"/>
    <property type="match status" value="1"/>
</dbReference>
<evidence type="ECO:0000313" key="4">
    <source>
        <dbReference type="Proteomes" id="UP000784294"/>
    </source>
</evidence>
<evidence type="ECO:0000256" key="1">
    <source>
        <dbReference type="ARBA" id="ARBA00022441"/>
    </source>
</evidence>
<reference evidence="3" key="1">
    <citation type="submission" date="2018-11" db="EMBL/GenBank/DDBJ databases">
        <authorList>
            <consortium name="Pathogen Informatics"/>
        </authorList>
    </citation>
    <scope>NUCLEOTIDE SEQUENCE</scope>
</reference>
<name>A0A3S5CQF5_9PLAT</name>
<dbReference type="PANTHER" id="PTHR46344:SF27">
    <property type="entry name" value="KELCH REPEAT SUPERFAMILY PROTEIN"/>
    <property type="match status" value="1"/>
</dbReference>
<organism evidence="3 4">
    <name type="scientific">Protopolystoma xenopodis</name>
    <dbReference type="NCBI Taxonomy" id="117903"/>
    <lineage>
        <taxon>Eukaryota</taxon>
        <taxon>Metazoa</taxon>
        <taxon>Spiralia</taxon>
        <taxon>Lophotrochozoa</taxon>
        <taxon>Platyhelminthes</taxon>
        <taxon>Monogenea</taxon>
        <taxon>Polyopisthocotylea</taxon>
        <taxon>Polystomatidea</taxon>
        <taxon>Polystomatidae</taxon>
        <taxon>Protopolystoma</taxon>
    </lineage>
</organism>
<gene>
    <name evidence="3" type="ORF">PXEA_LOCUS21412</name>
</gene>
<dbReference type="AlphaFoldDB" id="A0A3S5CQF5"/>
<dbReference type="OrthoDB" id="45365at2759"/>
<evidence type="ECO:0000313" key="3">
    <source>
        <dbReference type="EMBL" id="VEL27972.1"/>
    </source>
</evidence>
<keyword evidence="4" id="KW-1185">Reference proteome</keyword>
<dbReference type="SUPFAM" id="SSF117281">
    <property type="entry name" value="Kelch motif"/>
    <property type="match status" value="1"/>
</dbReference>
<dbReference type="SMART" id="SM00612">
    <property type="entry name" value="Kelch"/>
    <property type="match status" value="1"/>
</dbReference>
<evidence type="ECO:0000256" key="2">
    <source>
        <dbReference type="ARBA" id="ARBA00022737"/>
    </source>
</evidence>
<keyword evidence="1" id="KW-0880">Kelch repeat</keyword>
<sequence>MPRYPEVICVLGGYDCSSKKRLSDITCVSLDFNSRWQPWQMGQLPNGEALSLASALVAEDGRIYFIGGWRQDDTVSSSTFIYEISSSRWSIGPRLNMCRCLFGICIVGWKIYVIGGWGSKNGISPRKL</sequence>
<dbReference type="InterPro" id="IPR006652">
    <property type="entry name" value="Kelch_1"/>
</dbReference>
<accession>A0A3S5CQF5</accession>
<dbReference type="Gene3D" id="2.120.10.80">
    <property type="entry name" value="Kelch-type beta propeller"/>
    <property type="match status" value="1"/>
</dbReference>
<keyword evidence="2" id="KW-0677">Repeat</keyword>
<dbReference type="InterPro" id="IPR015915">
    <property type="entry name" value="Kelch-typ_b-propeller"/>
</dbReference>
<protein>
    <submittedName>
        <fullName evidence="3">Uncharacterized protein</fullName>
    </submittedName>
</protein>
<comment type="caution">
    <text evidence="3">The sequence shown here is derived from an EMBL/GenBank/DDBJ whole genome shotgun (WGS) entry which is preliminary data.</text>
</comment>
<dbReference type="Proteomes" id="UP000784294">
    <property type="component" value="Unassembled WGS sequence"/>
</dbReference>